<evidence type="ECO:0000256" key="6">
    <source>
        <dbReference type="ARBA" id="ARBA00022771"/>
    </source>
</evidence>
<evidence type="ECO:0000259" key="11">
    <source>
        <dbReference type="PROSITE" id="PS51044"/>
    </source>
</evidence>
<feature type="domain" description="SP-RING-type" evidence="11">
    <location>
        <begin position="151"/>
        <end position="234"/>
    </location>
</feature>
<evidence type="ECO:0000256" key="1">
    <source>
        <dbReference type="ARBA" id="ARBA00004123"/>
    </source>
</evidence>
<dbReference type="GO" id="GO:0030915">
    <property type="term" value="C:Smc5-Smc6 complex"/>
    <property type="evidence" value="ECO:0007669"/>
    <property type="project" value="InterPro"/>
</dbReference>
<evidence type="ECO:0000256" key="7">
    <source>
        <dbReference type="ARBA" id="ARBA00022786"/>
    </source>
</evidence>
<keyword evidence="5" id="KW-0479">Metal-binding</keyword>
<dbReference type="PANTHER" id="PTHR21330:SF1">
    <property type="entry name" value="E3 SUMO-PROTEIN LIGASE NSE2"/>
    <property type="match status" value="1"/>
</dbReference>
<reference evidence="12" key="1">
    <citation type="submission" date="2022-07" db="EMBL/GenBank/DDBJ databases">
        <title>Phylogenomic reconstructions and comparative analyses of Kickxellomycotina fungi.</title>
        <authorList>
            <person name="Reynolds N.K."/>
            <person name="Stajich J.E."/>
            <person name="Barry K."/>
            <person name="Grigoriev I.V."/>
            <person name="Crous P."/>
            <person name="Smith M.E."/>
        </authorList>
    </citation>
    <scope>NUCLEOTIDE SEQUENCE</scope>
    <source>
        <strain evidence="12">RSA 861</strain>
    </source>
</reference>
<dbReference type="Pfam" id="PF11789">
    <property type="entry name" value="zf-Nse"/>
    <property type="match status" value="1"/>
</dbReference>
<keyword evidence="9" id="KW-0539">Nucleus</keyword>
<evidence type="ECO:0000256" key="4">
    <source>
        <dbReference type="ARBA" id="ARBA00022679"/>
    </source>
</evidence>
<dbReference type="SUPFAM" id="SSF57850">
    <property type="entry name" value="RING/U-box"/>
    <property type="match status" value="1"/>
</dbReference>
<gene>
    <name evidence="12" type="ORF">IWQ60_006911</name>
</gene>
<dbReference type="PROSITE" id="PS51044">
    <property type="entry name" value="ZF_SP_RING"/>
    <property type="match status" value="1"/>
</dbReference>
<dbReference type="AlphaFoldDB" id="A0A9W8AAK8"/>
<name>A0A9W8AAK8_9FUNG</name>
<keyword evidence="4" id="KW-0808">Transferase</keyword>
<dbReference type="Gene3D" id="3.30.40.10">
    <property type="entry name" value="Zinc/RING finger domain, C3HC4 (zinc finger)"/>
    <property type="match status" value="1"/>
</dbReference>
<keyword evidence="13" id="KW-1185">Reference proteome</keyword>
<accession>A0A9W8AAK8</accession>
<sequence length="254" mass="28242">MSARSGISGAPPVAKLNELMTETDAMQEKIKRAMVACTGAAVDLEEVEEEGAQVQELEAGLRSFVDLQARLAIEKGTLDALRRRVTAQAAGEDEDWAAIYDRLNHEEWTKWTDDLPDQEKYGRSDAYREFRERVWEVNHNEPLPPIFNDASDDELIVNTQVVSLICPLTRQVFYEPVKSAACGHCYSKAAILDLIRQSGTSSVPCPIPGCHANVAMGSLQPDRVLERKVARHLAVVRASGSQDDDEYENLDEEV</sequence>
<dbReference type="InterPro" id="IPR026846">
    <property type="entry name" value="Nse2(Mms21)"/>
</dbReference>
<evidence type="ECO:0000313" key="13">
    <source>
        <dbReference type="Proteomes" id="UP001150569"/>
    </source>
</evidence>
<dbReference type="PANTHER" id="PTHR21330">
    <property type="entry name" value="E3 SUMO-PROTEIN LIGASE NSE2"/>
    <property type="match status" value="1"/>
</dbReference>
<proteinExistence type="inferred from homology"/>
<keyword evidence="6 10" id="KW-0863">Zinc-finger</keyword>
<evidence type="ECO:0000256" key="5">
    <source>
        <dbReference type="ARBA" id="ARBA00022723"/>
    </source>
</evidence>
<protein>
    <recommendedName>
        <fullName evidence="11">SP-RING-type domain-containing protein</fullName>
    </recommendedName>
</protein>
<keyword evidence="8" id="KW-0862">Zinc</keyword>
<comment type="caution">
    <text evidence="12">The sequence shown here is derived from an EMBL/GenBank/DDBJ whole genome shotgun (WGS) entry which is preliminary data.</text>
</comment>
<evidence type="ECO:0000256" key="9">
    <source>
        <dbReference type="ARBA" id="ARBA00023242"/>
    </source>
</evidence>
<comment type="pathway">
    <text evidence="2">Protein modification; protein sumoylation.</text>
</comment>
<dbReference type="GO" id="GO:0005634">
    <property type="term" value="C:nucleus"/>
    <property type="evidence" value="ECO:0007669"/>
    <property type="project" value="UniProtKB-SubCell"/>
</dbReference>
<dbReference type="GO" id="GO:0008270">
    <property type="term" value="F:zinc ion binding"/>
    <property type="evidence" value="ECO:0007669"/>
    <property type="project" value="UniProtKB-KW"/>
</dbReference>
<evidence type="ECO:0000256" key="2">
    <source>
        <dbReference type="ARBA" id="ARBA00004718"/>
    </source>
</evidence>
<dbReference type="EMBL" id="JANBPT010000433">
    <property type="protein sequence ID" value="KAJ1920871.1"/>
    <property type="molecule type" value="Genomic_DNA"/>
</dbReference>
<dbReference type="GO" id="GO:0000724">
    <property type="term" value="P:double-strand break repair via homologous recombination"/>
    <property type="evidence" value="ECO:0007669"/>
    <property type="project" value="InterPro"/>
</dbReference>
<comment type="subcellular location">
    <subcellularLocation>
        <location evidence="1">Nucleus</location>
    </subcellularLocation>
</comment>
<evidence type="ECO:0000313" key="12">
    <source>
        <dbReference type="EMBL" id="KAJ1920871.1"/>
    </source>
</evidence>
<dbReference type="OrthoDB" id="26899at2759"/>
<dbReference type="GO" id="GO:0061665">
    <property type="term" value="F:SUMO ligase activity"/>
    <property type="evidence" value="ECO:0007669"/>
    <property type="project" value="TreeGrafter"/>
</dbReference>
<dbReference type="InterPro" id="IPR013083">
    <property type="entry name" value="Znf_RING/FYVE/PHD"/>
</dbReference>
<keyword evidence="7" id="KW-0833">Ubl conjugation pathway</keyword>
<evidence type="ECO:0000256" key="10">
    <source>
        <dbReference type="PROSITE-ProRule" id="PRU00452"/>
    </source>
</evidence>
<dbReference type="Proteomes" id="UP001150569">
    <property type="component" value="Unassembled WGS sequence"/>
</dbReference>
<evidence type="ECO:0000256" key="8">
    <source>
        <dbReference type="ARBA" id="ARBA00022833"/>
    </source>
</evidence>
<organism evidence="12 13">
    <name type="scientific">Tieghemiomyces parasiticus</name>
    <dbReference type="NCBI Taxonomy" id="78921"/>
    <lineage>
        <taxon>Eukaryota</taxon>
        <taxon>Fungi</taxon>
        <taxon>Fungi incertae sedis</taxon>
        <taxon>Zoopagomycota</taxon>
        <taxon>Kickxellomycotina</taxon>
        <taxon>Dimargaritomycetes</taxon>
        <taxon>Dimargaritales</taxon>
        <taxon>Dimargaritaceae</taxon>
        <taxon>Tieghemiomyces</taxon>
    </lineage>
</organism>
<comment type="similarity">
    <text evidence="3">Belongs to the NSE2 family.</text>
</comment>
<dbReference type="CDD" id="cd16651">
    <property type="entry name" value="SPL-RING_NSE2"/>
    <property type="match status" value="1"/>
</dbReference>
<evidence type="ECO:0000256" key="3">
    <source>
        <dbReference type="ARBA" id="ARBA00008212"/>
    </source>
</evidence>
<dbReference type="InterPro" id="IPR004181">
    <property type="entry name" value="Znf_MIZ"/>
</dbReference>
<dbReference type="GO" id="GO:0016925">
    <property type="term" value="P:protein sumoylation"/>
    <property type="evidence" value="ECO:0007669"/>
    <property type="project" value="TreeGrafter"/>
</dbReference>